<dbReference type="GO" id="GO:0003677">
    <property type="term" value="F:DNA binding"/>
    <property type="evidence" value="ECO:0007669"/>
    <property type="project" value="UniProtKB-KW"/>
</dbReference>
<comment type="similarity">
    <text evidence="2">Belongs to the SNF2/RAD54 helicase family.</text>
</comment>
<dbReference type="EMBL" id="UYRU01055557">
    <property type="protein sequence ID" value="VDN13094.1"/>
    <property type="molecule type" value="Genomic_DNA"/>
</dbReference>
<feature type="compositionally biased region" description="Polar residues" evidence="8">
    <location>
        <begin position="266"/>
        <end position="276"/>
    </location>
</feature>
<protein>
    <submittedName>
        <fullName evidence="9">Uncharacterized protein</fullName>
    </submittedName>
</protein>
<reference evidence="9 10" key="1">
    <citation type="submission" date="2018-11" db="EMBL/GenBank/DDBJ databases">
        <authorList>
            <consortium name="Pathogen Informatics"/>
        </authorList>
    </citation>
    <scope>NUCLEOTIDE SEQUENCE [LARGE SCALE GENOMIC DNA]</scope>
</reference>
<dbReference type="InterPro" id="IPR044574">
    <property type="entry name" value="ARIP4-like"/>
</dbReference>
<keyword evidence="4" id="KW-0347">Helicase</keyword>
<keyword evidence="6" id="KW-0238">DNA-binding</keyword>
<evidence type="ECO:0000313" key="9">
    <source>
        <dbReference type="EMBL" id="VDN13094.1"/>
    </source>
</evidence>
<sequence length="370" mass="40001">MNPGQQFTRSQVEVLISYDDKEMPSITDDDIKSIGELVDSDDVLRSTLEAHKAWITTKPFTHESLLIDRKDYRLTRVEKKIARQRYEQEKMMSFSFQHAQQLQQLRILQQQAALYASGLHQSMRGYSGGHVPSILSKSASSFSLNDSYKAMLAASSEAAAQAERISRIRMLQKELDDARARSAAKELGLTLNNGAFGPDCKITRVVATSDLVFPSTNGPQGSGEERKIPKGEIVEIIQTSRGKYLRLPRTGDLYAVKAGQPAPEEPSSNTPVATSESGPSSQSTGTMGTPTSPSVAMPMNPTESHRDSSLSGANTSVGPGSQFPCRTPPHTEAAQAGPQVSHPATTTTTSGASVPVFPLVKPDSFPPDPQ</sequence>
<proteinExistence type="inferred from homology"/>
<name>A0A3P7L922_DIBLA</name>
<dbReference type="GO" id="GO:0005634">
    <property type="term" value="C:nucleus"/>
    <property type="evidence" value="ECO:0007669"/>
    <property type="project" value="UniProtKB-SubCell"/>
</dbReference>
<dbReference type="GO" id="GO:0005524">
    <property type="term" value="F:ATP binding"/>
    <property type="evidence" value="ECO:0007669"/>
    <property type="project" value="UniProtKB-KW"/>
</dbReference>
<dbReference type="PANTHER" id="PTHR45797:SF1">
    <property type="entry name" value="HELICASE ARIP4"/>
    <property type="match status" value="1"/>
</dbReference>
<gene>
    <name evidence="9" type="ORF">DILT_LOCUS8925</name>
</gene>
<accession>A0A3P7L922</accession>
<dbReference type="Proteomes" id="UP000281553">
    <property type="component" value="Unassembled WGS sequence"/>
</dbReference>
<keyword evidence="5" id="KW-0067">ATP-binding</keyword>
<evidence type="ECO:0000256" key="8">
    <source>
        <dbReference type="SAM" id="MobiDB-lite"/>
    </source>
</evidence>
<feature type="compositionally biased region" description="Polar residues" evidence="8">
    <location>
        <begin position="342"/>
        <end position="352"/>
    </location>
</feature>
<feature type="compositionally biased region" description="Polar residues" evidence="8">
    <location>
        <begin position="309"/>
        <end position="319"/>
    </location>
</feature>
<dbReference type="PANTHER" id="PTHR45797">
    <property type="entry name" value="RAD54-LIKE"/>
    <property type="match status" value="1"/>
</dbReference>
<keyword evidence="4" id="KW-0378">Hydrolase</keyword>
<evidence type="ECO:0000256" key="1">
    <source>
        <dbReference type="ARBA" id="ARBA00004123"/>
    </source>
</evidence>
<feature type="region of interest" description="Disordered" evidence="8">
    <location>
        <begin position="258"/>
        <end position="370"/>
    </location>
</feature>
<dbReference type="GO" id="GO:0016887">
    <property type="term" value="F:ATP hydrolysis activity"/>
    <property type="evidence" value="ECO:0007669"/>
    <property type="project" value="InterPro"/>
</dbReference>
<evidence type="ECO:0000256" key="6">
    <source>
        <dbReference type="ARBA" id="ARBA00023125"/>
    </source>
</evidence>
<feature type="non-terminal residue" evidence="9">
    <location>
        <position position="370"/>
    </location>
</feature>
<evidence type="ECO:0000256" key="4">
    <source>
        <dbReference type="ARBA" id="ARBA00022806"/>
    </source>
</evidence>
<keyword evidence="10" id="KW-1185">Reference proteome</keyword>
<dbReference type="GO" id="GO:0004386">
    <property type="term" value="F:helicase activity"/>
    <property type="evidence" value="ECO:0007669"/>
    <property type="project" value="UniProtKB-KW"/>
</dbReference>
<evidence type="ECO:0000256" key="7">
    <source>
        <dbReference type="ARBA" id="ARBA00023242"/>
    </source>
</evidence>
<evidence type="ECO:0000313" key="10">
    <source>
        <dbReference type="Proteomes" id="UP000281553"/>
    </source>
</evidence>
<evidence type="ECO:0000256" key="3">
    <source>
        <dbReference type="ARBA" id="ARBA00022741"/>
    </source>
</evidence>
<comment type="subcellular location">
    <subcellularLocation>
        <location evidence="1">Nucleus</location>
    </subcellularLocation>
</comment>
<dbReference type="AlphaFoldDB" id="A0A3P7L922"/>
<organism evidence="9 10">
    <name type="scientific">Dibothriocephalus latus</name>
    <name type="common">Fish tapeworm</name>
    <name type="synonym">Diphyllobothrium latum</name>
    <dbReference type="NCBI Taxonomy" id="60516"/>
    <lineage>
        <taxon>Eukaryota</taxon>
        <taxon>Metazoa</taxon>
        <taxon>Spiralia</taxon>
        <taxon>Lophotrochozoa</taxon>
        <taxon>Platyhelminthes</taxon>
        <taxon>Cestoda</taxon>
        <taxon>Eucestoda</taxon>
        <taxon>Diphyllobothriidea</taxon>
        <taxon>Diphyllobothriidae</taxon>
        <taxon>Dibothriocephalus</taxon>
    </lineage>
</organism>
<feature type="compositionally biased region" description="Low complexity" evidence="8">
    <location>
        <begin position="277"/>
        <end position="294"/>
    </location>
</feature>
<dbReference type="OrthoDB" id="6288853at2759"/>
<evidence type="ECO:0000256" key="5">
    <source>
        <dbReference type="ARBA" id="ARBA00022840"/>
    </source>
</evidence>
<keyword evidence="7" id="KW-0539">Nucleus</keyword>
<evidence type="ECO:0000256" key="2">
    <source>
        <dbReference type="ARBA" id="ARBA00007025"/>
    </source>
</evidence>
<keyword evidence="3" id="KW-0547">Nucleotide-binding</keyword>